<dbReference type="EMBL" id="UHIO01000001">
    <property type="protein sequence ID" value="SUP40441.1"/>
    <property type="molecule type" value="Genomic_DNA"/>
</dbReference>
<dbReference type="Pfam" id="PF01368">
    <property type="entry name" value="DHH"/>
    <property type="match status" value="1"/>
</dbReference>
<dbReference type="InterPro" id="IPR051319">
    <property type="entry name" value="Oligoribo/pAp-PDE_c-di-AMP_PDE"/>
</dbReference>
<name>A0A380NGE8_9FIRM</name>
<sequence length="312" mass="33624">MAIITKEALKNALDEAQRIILTVHVHPDGDAIGSMVAFYEALSNEGKEVTMVVDDTVPAKYSFLAQVAHIKQPSEVLDWQADMLLVLDASTFERIGKVGSLCKAPIFNIDHHISNSQFADSLYLCPEFAATGEILTYLCDSWGWPITPSMANALYMAIATDCGFFRFSNTTEQTLRMGALCVANGAQPNIVSEHVEVTTAARIEVMKEALQTIQFFKAGRVAIIALDEALMAKVGDDTDGYVDLIRNVDTVDIAILLKAVDAHTTRVSLRAKVTDVNAIANQFGGGGHVKAAGCTINANIQGAIEHLLAVIA</sequence>
<dbReference type="Proteomes" id="UP000255367">
    <property type="component" value="Unassembled WGS sequence"/>
</dbReference>
<dbReference type="InterPro" id="IPR001667">
    <property type="entry name" value="DDH_dom"/>
</dbReference>
<dbReference type="Gene3D" id="3.90.1640.10">
    <property type="entry name" value="inorganic pyrophosphatase (n-terminal core)"/>
    <property type="match status" value="1"/>
</dbReference>
<dbReference type="Gene3D" id="3.10.310.30">
    <property type="match status" value="1"/>
</dbReference>
<reference evidence="3 4" key="1">
    <citation type="submission" date="2018-06" db="EMBL/GenBank/DDBJ databases">
        <authorList>
            <consortium name="Pathogen Informatics"/>
            <person name="Doyle S."/>
        </authorList>
    </citation>
    <scope>NUCLEOTIDE SEQUENCE [LARGE SCALE GENOMIC DNA]</scope>
    <source>
        <strain evidence="3 4">NCTC12020</strain>
    </source>
</reference>
<keyword evidence="3" id="KW-0378">Hydrolase</keyword>
<feature type="domain" description="DDH" evidence="1">
    <location>
        <begin position="18"/>
        <end position="158"/>
    </location>
</feature>
<evidence type="ECO:0000313" key="3">
    <source>
        <dbReference type="EMBL" id="SUP40441.1"/>
    </source>
</evidence>
<gene>
    <name evidence="3" type="primary">nrnA_1</name>
    <name evidence="3" type="ORF">NCTC12020_00296</name>
</gene>
<dbReference type="AlphaFoldDB" id="A0A380NGE8"/>
<keyword evidence="4" id="KW-1185">Reference proteome</keyword>
<proteinExistence type="predicted"/>
<dbReference type="EC" id="3.1.-.-" evidence="3"/>
<dbReference type="InterPro" id="IPR038763">
    <property type="entry name" value="DHH_sf"/>
</dbReference>
<dbReference type="PANTHER" id="PTHR47618">
    <property type="entry name" value="BIFUNCTIONAL OLIGORIBONUCLEASE AND PAP PHOSPHATASE NRNA"/>
    <property type="match status" value="1"/>
</dbReference>
<dbReference type="RefSeq" id="WP_115309559.1">
    <property type="nucleotide sequence ID" value="NZ_UHIO01000001.1"/>
</dbReference>
<dbReference type="OrthoDB" id="9803668at2"/>
<evidence type="ECO:0000313" key="4">
    <source>
        <dbReference type="Proteomes" id="UP000255367"/>
    </source>
</evidence>
<dbReference type="GO" id="GO:0016787">
    <property type="term" value="F:hydrolase activity"/>
    <property type="evidence" value="ECO:0007669"/>
    <property type="project" value="UniProtKB-KW"/>
</dbReference>
<dbReference type="PANTHER" id="PTHR47618:SF1">
    <property type="entry name" value="BIFUNCTIONAL OLIGORIBONUCLEASE AND PAP PHOSPHATASE NRNA"/>
    <property type="match status" value="1"/>
</dbReference>
<dbReference type="Pfam" id="PF02272">
    <property type="entry name" value="DHHA1"/>
    <property type="match status" value="1"/>
</dbReference>
<dbReference type="GO" id="GO:0003676">
    <property type="term" value="F:nucleic acid binding"/>
    <property type="evidence" value="ECO:0007669"/>
    <property type="project" value="InterPro"/>
</dbReference>
<protein>
    <submittedName>
        <fullName evidence="3">Bifunctional oligoribonuclease and PAP phosphatase nrnA</fullName>
        <ecNumber evidence="3">3.1.-.-</ecNumber>
    </submittedName>
</protein>
<organism evidence="3 4">
    <name type="scientific">Veillonella criceti</name>
    <dbReference type="NCBI Taxonomy" id="103891"/>
    <lineage>
        <taxon>Bacteria</taxon>
        <taxon>Bacillati</taxon>
        <taxon>Bacillota</taxon>
        <taxon>Negativicutes</taxon>
        <taxon>Veillonellales</taxon>
        <taxon>Veillonellaceae</taxon>
        <taxon>Veillonella</taxon>
    </lineage>
</organism>
<dbReference type="SUPFAM" id="SSF64182">
    <property type="entry name" value="DHH phosphoesterases"/>
    <property type="match status" value="1"/>
</dbReference>
<evidence type="ECO:0000259" key="1">
    <source>
        <dbReference type="Pfam" id="PF01368"/>
    </source>
</evidence>
<dbReference type="InterPro" id="IPR003156">
    <property type="entry name" value="DHHA1_dom"/>
</dbReference>
<accession>A0A380NGE8</accession>
<feature type="domain" description="DHHA1" evidence="2">
    <location>
        <begin position="237"/>
        <end position="310"/>
    </location>
</feature>
<evidence type="ECO:0000259" key="2">
    <source>
        <dbReference type="Pfam" id="PF02272"/>
    </source>
</evidence>